<evidence type="ECO:0000256" key="2">
    <source>
        <dbReference type="ARBA" id="ARBA00022857"/>
    </source>
</evidence>
<protein>
    <submittedName>
        <fullName evidence="4">3-oxoacyl-reductase</fullName>
    </submittedName>
</protein>
<dbReference type="Pfam" id="PF13561">
    <property type="entry name" value="adh_short_C2"/>
    <property type="match status" value="1"/>
</dbReference>
<dbReference type="Gene3D" id="3.40.50.720">
    <property type="entry name" value="NAD(P)-binding Rossmann-like Domain"/>
    <property type="match status" value="1"/>
</dbReference>
<sequence>MTFNAQFDGKVIAITGGASGIGLATAHLLASRGAKISLADIQKDALDKTKADIEARISGAQVMTQVVDVRHYDQVDSWIKATVEKFGRLDGAANLAGVISKYISIKPLSEQDFEMWDFVIGVNLTGVMHCMRSQLRIMADGGAIVNASSIAGNTGRACNSDYTASKHGVIGLTRSAAKEVGGQNIRVNAICPGYIATPMVAKSKEIAHGTADVQRDMSFIGLGREGKPEEVAKLIAFLLSDDASYISGANIAIDGAWNC</sequence>
<evidence type="ECO:0000256" key="3">
    <source>
        <dbReference type="ARBA" id="ARBA00023002"/>
    </source>
</evidence>
<dbReference type="PRINTS" id="PR00081">
    <property type="entry name" value="GDHRDH"/>
</dbReference>
<dbReference type="SUPFAM" id="SSF51735">
    <property type="entry name" value="NAD(P)-binding Rossmann-fold domains"/>
    <property type="match status" value="1"/>
</dbReference>
<dbReference type="GO" id="GO:0016491">
    <property type="term" value="F:oxidoreductase activity"/>
    <property type="evidence" value="ECO:0007669"/>
    <property type="project" value="UniProtKB-KW"/>
</dbReference>
<gene>
    <name evidence="4" type="ORF">B0I36DRAFT_431896</name>
</gene>
<dbReference type="InterPro" id="IPR002347">
    <property type="entry name" value="SDR_fam"/>
</dbReference>
<dbReference type="PANTHER" id="PTHR24321">
    <property type="entry name" value="DEHYDROGENASES, SHORT CHAIN"/>
    <property type="match status" value="1"/>
</dbReference>
<keyword evidence="5" id="KW-1185">Reference proteome</keyword>
<evidence type="ECO:0000313" key="5">
    <source>
        <dbReference type="Proteomes" id="UP000756346"/>
    </source>
</evidence>
<evidence type="ECO:0000256" key="1">
    <source>
        <dbReference type="ARBA" id="ARBA00006484"/>
    </source>
</evidence>
<reference evidence="4" key="1">
    <citation type="journal article" date="2021" name="Nat. Commun.">
        <title>Genetic determinants of endophytism in the Arabidopsis root mycobiome.</title>
        <authorList>
            <person name="Mesny F."/>
            <person name="Miyauchi S."/>
            <person name="Thiergart T."/>
            <person name="Pickel B."/>
            <person name="Atanasova L."/>
            <person name="Karlsson M."/>
            <person name="Huettel B."/>
            <person name="Barry K.W."/>
            <person name="Haridas S."/>
            <person name="Chen C."/>
            <person name="Bauer D."/>
            <person name="Andreopoulos W."/>
            <person name="Pangilinan J."/>
            <person name="LaButti K."/>
            <person name="Riley R."/>
            <person name="Lipzen A."/>
            <person name="Clum A."/>
            <person name="Drula E."/>
            <person name="Henrissat B."/>
            <person name="Kohler A."/>
            <person name="Grigoriev I.V."/>
            <person name="Martin F.M."/>
            <person name="Hacquard S."/>
        </authorList>
    </citation>
    <scope>NUCLEOTIDE SEQUENCE</scope>
    <source>
        <strain evidence="4">MPI-CAGE-CH-0230</strain>
    </source>
</reference>
<dbReference type="InterPro" id="IPR020904">
    <property type="entry name" value="Sc_DH/Rdtase_CS"/>
</dbReference>
<proteinExistence type="inferred from homology"/>
<dbReference type="OrthoDB" id="1669814at2759"/>
<dbReference type="CDD" id="cd05233">
    <property type="entry name" value="SDR_c"/>
    <property type="match status" value="1"/>
</dbReference>
<accession>A0A9P8Y408</accession>
<dbReference type="GeneID" id="70192146"/>
<comment type="caution">
    <text evidence="4">The sequence shown here is derived from an EMBL/GenBank/DDBJ whole genome shotgun (WGS) entry which is preliminary data.</text>
</comment>
<dbReference type="Proteomes" id="UP000756346">
    <property type="component" value="Unassembled WGS sequence"/>
</dbReference>
<dbReference type="InterPro" id="IPR036291">
    <property type="entry name" value="NAD(P)-bd_dom_sf"/>
</dbReference>
<organism evidence="4 5">
    <name type="scientific">Microdochium trichocladiopsis</name>
    <dbReference type="NCBI Taxonomy" id="1682393"/>
    <lineage>
        <taxon>Eukaryota</taxon>
        <taxon>Fungi</taxon>
        <taxon>Dikarya</taxon>
        <taxon>Ascomycota</taxon>
        <taxon>Pezizomycotina</taxon>
        <taxon>Sordariomycetes</taxon>
        <taxon>Xylariomycetidae</taxon>
        <taxon>Xylariales</taxon>
        <taxon>Microdochiaceae</taxon>
        <taxon>Microdochium</taxon>
    </lineage>
</organism>
<name>A0A9P8Y408_9PEZI</name>
<dbReference type="EMBL" id="JAGTJQ010000006">
    <property type="protein sequence ID" value="KAH7028984.1"/>
    <property type="molecule type" value="Genomic_DNA"/>
</dbReference>
<dbReference type="PRINTS" id="PR00080">
    <property type="entry name" value="SDRFAMILY"/>
</dbReference>
<dbReference type="PROSITE" id="PS00061">
    <property type="entry name" value="ADH_SHORT"/>
    <property type="match status" value="1"/>
</dbReference>
<evidence type="ECO:0000313" key="4">
    <source>
        <dbReference type="EMBL" id="KAH7028984.1"/>
    </source>
</evidence>
<keyword evidence="2" id="KW-0521">NADP</keyword>
<dbReference type="RefSeq" id="XP_046011272.1">
    <property type="nucleotide sequence ID" value="XM_046162600.1"/>
</dbReference>
<dbReference type="AlphaFoldDB" id="A0A9P8Y408"/>
<dbReference type="PANTHER" id="PTHR24321:SF8">
    <property type="entry name" value="ESTRADIOL 17-BETA-DEHYDROGENASE 8-RELATED"/>
    <property type="match status" value="1"/>
</dbReference>
<comment type="similarity">
    <text evidence="1">Belongs to the short-chain dehydrogenases/reductases (SDR) family.</text>
</comment>
<keyword evidence="3" id="KW-0560">Oxidoreductase</keyword>
<dbReference type="FunFam" id="3.40.50.720:FF:000084">
    <property type="entry name" value="Short-chain dehydrogenase reductase"/>
    <property type="match status" value="1"/>
</dbReference>